<organism evidence="6 7">
    <name type="scientific">Pseudofrankia inefficax (strain DSM 45817 / CECT 9037 / DDB 130130 / EuI1c)</name>
    <name type="common">Frankia inefficax</name>
    <dbReference type="NCBI Taxonomy" id="298654"/>
    <lineage>
        <taxon>Bacteria</taxon>
        <taxon>Bacillati</taxon>
        <taxon>Actinomycetota</taxon>
        <taxon>Actinomycetes</taxon>
        <taxon>Frankiales</taxon>
        <taxon>Frankiaceae</taxon>
        <taxon>Pseudofrankia</taxon>
    </lineage>
</organism>
<name>E3IVR6_PSEI1</name>
<feature type="compositionally biased region" description="Polar residues" evidence="4">
    <location>
        <begin position="487"/>
        <end position="497"/>
    </location>
</feature>
<dbReference type="Gene3D" id="3.90.640.10">
    <property type="entry name" value="Actin, Chain A, domain 4"/>
    <property type="match status" value="1"/>
</dbReference>
<dbReference type="InterPro" id="IPR011047">
    <property type="entry name" value="Quinoprotein_ADH-like_sf"/>
</dbReference>
<dbReference type="STRING" id="298654.FraEuI1c_5734"/>
<feature type="compositionally biased region" description="Pro residues" evidence="4">
    <location>
        <begin position="378"/>
        <end position="395"/>
    </location>
</feature>
<dbReference type="HOGENOM" id="CLU_339131_0_0_11"/>
<dbReference type="KEGG" id="fri:FraEuI1c_5734"/>
<dbReference type="AlphaFoldDB" id="E3IVR6"/>
<dbReference type="RefSeq" id="WP_013426836.1">
    <property type="nucleotide sequence ID" value="NC_014666.1"/>
</dbReference>
<keyword evidence="6" id="KW-0346">Stress response</keyword>
<dbReference type="Gene3D" id="2.40.10.480">
    <property type="match status" value="2"/>
</dbReference>
<dbReference type="Pfam" id="PF13360">
    <property type="entry name" value="PQQ_2"/>
    <property type="match status" value="2"/>
</dbReference>
<dbReference type="OrthoDB" id="9766019at2"/>
<dbReference type="Proteomes" id="UP000002484">
    <property type="component" value="Chromosome"/>
</dbReference>
<feature type="domain" description="Pyrrolo-quinoline quinone repeat" evidence="5">
    <location>
        <begin position="501"/>
        <end position="593"/>
    </location>
</feature>
<dbReference type="PRINTS" id="PR00301">
    <property type="entry name" value="HEATSHOCK70"/>
</dbReference>
<evidence type="ECO:0000256" key="4">
    <source>
        <dbReference type="SAM" id="MobiDB-lite"/>
    </source>
</evidence>
<keyword evidence="2" id="KW-0067">ATP-binding</keyword>
<dbReference type="Gene3D" id="3.30.420.40">
    <property type="match status" value="2"/>
</dbReference>
<dbReference type="eggNOG" id="COG0443">
    <property type="taxonomic scope" value="Bacteria"/>
</dbReference>
<dbReference type="Pfam" id="PF00012">
    <property type="entry name" value="HSP70"/>
    <property type="match status" value="1"/>
</dbReference>
<dbReference type="PANTHER" id="PTHR34512">
    <property type="entry name" value="CELL SURFACE PROTEIN"/>
    <property type="match status" value="1"/>
</dbReference>
<dbReference type="EMBL" id="CP002299">
    <property type="protein sequence ID" value="ADP83718.1"/>
    <property type="molecule type" value="Genomic_DNA"/>
</dbReference>
<keyword evidence="3" id="KW-0143">Chaperone</keyword>
<sequence>MTGWSLAVDFGTSFTCAAWQVGGGAAEVLEIDNSRYLPSAVWLDPDGQLTTGKTAVSQGGAFPERLERLPKRALVTAEAILLGEETVGTVDVVAAVLRRVAAEARRRSDGTPPSRAVLTHPARWTAADLDKLRLAAEKAGLPTPVFVSEPVAAASWYAASEDIPDGGHVAIYDLGGGTLDTAVLRRVGGGFTVVGRPGGDGHFGGEDVDEAMLEVVGGHAADLDQARWDRLWSDTSRAGNRTRALTRQDLVLAKESLSRSATHTLYLMGFDDGIRVTRRELEDAVGGRLDASIDELVATIASAGLAPEQLSAICLTGNATRMPRVSELVSARTGQLPRATGDPKTVTALGALIAAGPTAAPPLVSRPPVGQTPVGRPAGPPPLVSRPPVGPPAVGQPPVGQPSVTARAGDGSRVPGAAAPGSAALFRGGPRRTGAHAWADPVPPGWPGVPAAVTSAAAGPAPGTPPPGTGWGGLPPAAPAGPRQYAATASTGPTLASQPGLWKTKISRLGAGSPAVGVGPGGRPTLFVTGVAGRLHAVDLATGHQPWALGLGNGGSSPVVADGVVYCGGRPNQLLALDAATGQPRWVFHGASGVDAAPALSGGLLFAGGWDGRVYALDAETGAVRWIQPAGGWVAAAPAVVGDTLYVGCGNGLLYAVGTDEGDLRWQYDAGGAIWSAPAVLTASTGQADLVVVGSHAHVLHGIDAATGQARWRRPLSGGVYTAPAVDPEGIAYLTSQGGMLTAVDTRDGSVRWTRHIGGDHANAALAAGLVVITGARGRLHGLDAATGTSRWTAKLGGLSDASPIVITGLPGLGASALVAVGTSAGTLLTLDAETGNR</sequence>
<proteinExistence type="predicted"/>
<evidence type="ECO:0000256" key="1">
    <source>
        <dbReference type="ARBA" id="ARBA00022741"/>
    </source>
</evidence>
<dbReference type="eggNOG" id="COG1520">
    <property type="taxonomic scope" value="Bacteria"/>
</dbReference>
<reference evidence="6 7" key="1">
    <citation type="submission" date="2010-10" db="EMBL/GenBank/DDBJ databases">
        <title>Complete sequence of Frankia sp. EuI1c.</title>
        <authorList>
            <consortium name="US DOE Joint Genome Institute"/>
            <person name="Lucas S."/>
            <person name="Copeland A."/>
            <person name="Lapidus A."/>
            <person name="Cheng J.-F."/>
            <person name="Bruce D."/>
            <person name="Goodwin L."/>
            <person name="Pitluck S."/>
            <person name="Chertkov O."/>
            <person name="Detter J.C."/>
            <person name="Han C."/>
            <person name="Tapia R."/>
            <person name="Land M."/>
            <person name="Hauser L."/>
            <person name="Jeffries C."/>
            <person name="Kyrpides N."/>
            <person name="Ivanova N."/>
            <person name="Mikhailova N."/>
            <person name="Beauchemin N."/>
            <person name="Sen A."/>
            <person name="Sur S.A."/>
            <person name="Gtari M."/>
            <person name="Wall L."/>
            <person name="Tisa L."/>
            <person name="Woyke T."/>
        </authorList>
    </citation>
    <scope>NUCLEOTIDE SEQUENCE [LARGE SCALE GENOMIC DNA]</scope>
    <source>
        <strain evidence="7">DSM 45817 / CECT 9037 / EuI1c</strain>
    </source>
</reference>
<feature type="region of interest" description="Disordered" evidence="4">
    <location>
        <begin position="359"/>
        <end position="415"/>
    </location>
</feature>
<dbReference type="PANTHER" id="PTHR34512:SF30">
    <property type="entry name" value="OUTER MEMBRANE PROTEIN ASSEMBLY FACTOR BAMB"/>
    <property type="match status" value="1"/>
</dbReference>
<evidence type="ECO:0000256" key="3">
    <source>
        <dbReference type="ARBA" id="ARBA00023186"/>
    </source>
</evidence>
<feature type="domain" description="Pyrrolo-quinoline quinone repeat" evidence="5">
    <location>
        <begin position="594"/>
        <end position="718"/>
    </location>
</feature>
<dbReference type="InterPro" id="IPR015943">
    <property type="entry name" value="WD40/YVTN_repeat-like_dom_sf"/>
</dbReference>
<keyword evidence="1" id="KW-0547">Nucleotide-binding</keyword>
<evidence type="ECO:0000313" key="7">
    <source>
        <dbReference type="Proteomes" id="UP000002484"/>
    </source>
</evidence>
<dbReference type="GO" id="GO:0005524">
    <property type="term" value="F:ATP binding"/>
    <property type="evidence" value="ECO:0007669"/>
    <property type="project" value="UniProtKB-KW"/>
</dbReference>
<accession>E3IVR6</accession>
<evidence type="ECO:0000256" key="2">
    <source>
        <dbReference type="ARBA" id="ARBA00022840"/>
    </source>
</evidence>
<dbReference type="InterPro" id="IPR018391">
    <property type="entry name" value="PQQ_b-propeller_rpt"/>
</dbReference>
<dbReference type="InterPro" id="IPR043129">
    <property type="entry name" value="ATPase_NBD"/>
</dbReference>
<dbReference type="InterPro" id="IPR002372">
    <property type="entry name" value="PQQ_rpt_dom"/>
</dbReference>
<gene>
    <name evidence="6" type="ordered locus">FraEuI1c_5734</name>
</gene>
<dbReference type="SMART" id="SM00564">
    <property type="entry name" value="PQQ"/>
    <property type="match status" value="7"/>
</dbReference>
<dbReference type="Gene3D" id="2.130.10.10">
    <property type="entry name" value="YVTN repeat-like/Quinoprotein amine dehydrogenase"/>
    <property type="match status" value="1"/>
</dbReference>
<dbReference type="SUPFAM" id="SSF50998">
    <property type="entry name" value="Quinoprotein alcohol dehydrogenase-like"/>
    <property type="match status" value="1"/>
</dbReference>
<dbReference type="SUPFAM" id="SSF53067">
    <property type="entry name" value="Actin-like ATPase domain"/>
    <property type="match status" value="2"/>
</dbReference>
<dbReference type="InParanoid" id="E3IVR6"/>
<dbReference type="InterPro" id="IPR013126">
    <property type="entry name" value="Hsp_70_fam"/>
</dbReference>
<dbReference type="GO" id="GO:0140662">
    <property type="term" value="F:ATP-dependent protein folding chaperone"/>
    <property type="evidence" value="ECO:0007669"/>
    <property type="project" value="InterPro"/>
</dbReference>
<protein>
    <submittedName>
        <fullName evidence="6">Heat shock protein 70</fullName>
    </submittedName>
</protein>
<feature type="region of interest" description="Disordered" evidence="4">
    <location>
        <begin position="456"/>
        <end position="499"/>
    </location>
</feature>
<evidence type="ECO:0000259" key="5">
    <source>
        <dbReference type="Pfam" id="PF13360"/>
    </source>
</evidence>
<keyword evidence="7" id="KW-1185">Reference proteome</keyword>
<evidence type="ECO:0000313" key="6">
    <source>
        <dbReference type="EMBL" id="ADP83718.1"/>
    </source>
</evidence>